<proteinExistence type="predicted"/>
<sequence>MVYYAYAKNSNDDWSWRYVIIAPSYEVLNEWYEAVRARVPENVLWRVSEDFYVFDRTKLHLGRSTSPGNEAPQFLNKMIFQLQNDNEGRGISTFNNHWNR</sequence>
<comment type="caution">
    <text evidence="1">The sequence shown here is derived from an EMBL/GenBank/DDBJ whole genome shotgun (WGS) entry which is preliminary data.</text>
</comment>
<organism evidence="1 2">
    <name type="scientific">Penicillium nalgiovense</name>
    <dbReference type="NCBI Taxonomy" id="60175"/>
    <lineage>
        <taxon>Eukaryota</taxon>
        <taxon>Fungi</taxon>
        <taxon>Dikarya</taxon>
        <taxon>Ascomycota</taxon>
        <taxon>Pezizomycotina</taxon>
        <taxon>Eurotiomycetes</taxon>
        <taxon>Eurotiomycetidae</taxon>
        <taxon>Eurotiales</taxon>
        <taxon>Aspergillaceae</taxon>
        <taxon>Penicillium</taxon>
    </lineage>
</organism>
<gene>
    <name evidence="1" type="ORF">PENNAL_c0019G02335</name>
</gene>
<evidence type="ECO:0000313" key="2">
    <source>
        <dbReference type="Proteomes" id="UP000191691"/>
    </source>
</evidence>
<dbReference type="EMBL" id="MOOB01000019">
    <property type="protein sequence ID" value="OQE87688.1"/>
    <property type="molecule type" value="Genomic_DNA"/>
</dbReference>
<dbReference type="Proteomes" id="UP000191691">
    <property type="component" value="Unassembled WGS sequence"/>
</dbReference>
<dbReference type="AlphaFoldDB" id="A0A1V6YK65"/>
<keyword evidence="2" id="KW-1185">Reference proteome</keyword>
<evidence type="ECO:0008006" key="3">
    <source>
        <dbReference type="Google" id="ProtNLM"/>
    </source>
</evidence>
<protein>
    <recommendedName>
        <fullName evidence="3">PH domain-containing protein</fullName>
    </recommendedName>
</protein>
<accession>A0A1V6YK65</accession>
<name>A0A1V6YK65_PENNA</name>
<dbReference type="OMA" id="NDDWSWR"/>
<reference evidence="2" key="1">
    <citation type="journal article" date="2017" name="Nat. Microbiol.">
        <title>Global analysis of biosynthetic gene clusters reveals vast potential of secondary metabolite production in Penicillium species.</title>
        <authorList>
            <person name="Nielsen J.C."/>
            <person name="Grijseels S."/>
            <person name="Prigent S."/>
            <person name="Ji B."/>
            <person name="Dainat J."/>
            <person name="Nielsen K.F."/>
            <person name="Frisvad J.C."/>
            <person name="Workman M."/>
            <person name="Nielsen J."/>
        </authorList>
    </citation>
    <scope>NUCLEOTIDE SEQUENCE [LARGE SCALE GENOMIC DNA]</scope>
    <source>
        <strain evidence="2">IBT 13039</strain>
    </source>
</reference>
<evidence type="ECO:0000313" key="1">
    <source>
        <dbReference type="EMBL" id="OQE87688.1"/>
    </source>
</evidence>